<keyword evidence="1" id="KW-1133">Transmembrane helix</keyword>
<gene>
    <name evidence="2" type="ORF">DFP72DRAFT_880194</name>
</gene>
<dbReference type="EMBL" id="JACGCI010000010">
    <property type="protein sequence ID" value="KAF6761137.1"/>
    <property type="molecule type" value="Genomic_DNA"/>
</dbReference>
<dbReference type="AlphaFoldDB" id="A0A8H6IB46"/>
<sequence length="409" mass="45744">MLFNATKSVVMIFGPQPTVVPVFDLGDGGALSVVKEHTYLGFRLSSRGSGMLRPHYEAKAATAQTMRRVIGGVGQMAGTLPVAMLVMLYMALIDPHLVHGCEVVIDEVKVAYEKLEKVHKGFIRKAVGLTKYSLLAVLYTETGLEPLAYRRVLLAVGYLLYVLRSKCRYVRCAVQEAVDLDRRGYPSWASSLRTAVRALEGGGDIDFPDAGELVREGRVIRLEADILRRMDQYLQAKVEGTDRLSLLHGRKEDDGKGGEEVVVRKLRHYLRVYNPGHRKALARVVLSDHRLATRVRRYTGGEEEQKCRFCRGAEESVAHVWLECEGRPELVERREEYVRQVLGVCSEVERERLFELDATPFQQVKYLVGLRGAVAVTAAYAYDVERMVRAIERGGGGSEGEEGDEVELS</sequence>
<proteinExistence type="predicted"/>
<dbReference type="Proteomes" id="UP000521943">
    <property type="component" value="Unassembled WGS sequence"/>
</dbReference>
<reference evidence="2 3" key="1">
    <citation type="submission" date="2020-07" db="EMBL/GenBank/DDBJ databases">
        <title>Comparative genomics of pyrophilous fungi reveals a link between fire events and developmental genes.</title>
        <authorList>
            <consortium name="DOE Joint Genome Institute"/>
            <person name="Steindorff A.S."/>
            <person name="Carver A."/>
            <person name="Calhoun S."/>
            <person name="Stillman K."/>
            <person name="Liu H."/>
            <person name="Lipzen A."/>
            <person name="Pangilinan J."/>
            <person name="Labutti K."/>
            <person name="Bruns T.D."/>
            <person name="Grigoriev I.V."/>
        </authorList>
    </citation>
    <scope>NUCLEOTIDE SEQUENCE [LARGE SCALE GENOMIC DNA]</scope>
    <source>
        <strain evidence="2 3">CBS 144469</strain>
    </source>
</reference>
<evidence type="ECO:0008006" key="4">
    <source>
        <dbReference type="Google" id="ProtNLM"/>
    </source>
</evidence>
<feature type="transmembrane region" description="Helical" evidence="1">
    <location>
        <begin position="69"/>
        <end position="92"/>
    </location>
</feature>
<dbReference type="OrthoDB" id="3065006at2759"/>
<evidence type="ECO:0000313" key="2">
    <source>
        <dbReference type="EMBL" id="KAF6761137.1"/>
    </source>
</evidence>
<evidence type="ECO:0000256" key="1">
    <source>
        <dbReference type="SAM" id="Phobius"/>
    </source>
</evidence>
<keyword evidence="3" id="KW-1185">Reference proteome</keyword>
<organism evidence="2 3">
    <name type="scientific">Ephemerocybe angulata</name>
    <dbReference type="NCBI Taxonomy" id="980116"/>
    <lineage>
        <taxon>Eukaryota</taxon>
        <taxon>Fungi</taxon>
        <taxon>Dikarya</taxon>
        <taxon>Basidiomycota</taxon>
        <taxon>Agaricomycotina</taxon>
        <taxon>Agaricomycetes</taxon>
        <taxon>Agaricomycetidae</taxon>
        <taxon>Agaricales</taxon>
        <taxon>Agaricineae</taxon>
        <taxon>Psathyrellaceae</taxon>
        <taxon>Ephemerocybe</taxon>
    </lineage>
</organism>
<keyword evidence="1" id="KW-0812">Transmembrane</keyword>
<protein>
    <recommendedName>
        <fullName evidence="4">Reverse transcriptase</fullName>
    </recommendedName>
</protein>
<accession>A0A8H6IB46</accession>
<evidence type="ECO:0000313" key="3">
    <source>
        <dbReference type="Proteomes" id="UP000521943"/>
    </source>
</evidence>
<keyword evidence="1" id="KW-0472">Membrane</keyword>
<comment type="caution">
    <text evidence="2">The sequence shown here is derived from an EMBL/GenBank/DDBJ whole genome shotgun (WGS) entry which is preliminary data.</text>
</comment>
<name>A0A8H6IB46_9AGAR</name>